<evidence type="ECO:0000256" key="2">
    <source>
        <dbReference type="ARBA" id="ARBA00010190"/>
    </source>
</evidence>
<dbReference type="EMBL" id="PXYW01000025">
    <property type="protein sequence ID" value="PSR33161.1"/>
    <property type="molecule type" value="Genomic_DNA"/>
</dbReference>
<dbReference type="InterPro" id="IPR001636">
    <property type="entry name" value="SAICAR_synth"/>
</dbReference>
<evidence type="ECO:0000256" key="10">
    <source>
        <dbReference type="ARBA" id="ARBA00048475"/>
    </source>
</evidence>
<dbReference type="PROSITE" id="PS01057">
    <property type="entry name" value="SAICAR_SYNTHETASE_1"/>
    <property type="match status" value="1"/>
</dbReference>
<evidence type="ECO:0000256" key="1">
    <source>
        <dbReference type="ARBA" id="ARBA00004672"/>
    </source>
</evidence>
<dbReference type="FunFam" id="3.30.470.20:FF:000006">
    <property type="entry name" value="Phosphoribosylaminoimidazole-succinocarboxamide synthase"/>
    <property type="match status" value="1"/>
</dbReference>
<evidence type="ECO:0000256" key="4">
    <source>
        <dbReference type="ARBA" id="ARBA00016460"/>
    </source>
</evidence>
<feature type="domain" description="SAICAR synthetase/ADE2 N-terminal" evidence="12">
    <location>
        <begin position="5"/>
        <end position="230"/>
    </location>
</feature>
<dbReference type="InterPro" id="IPR050089">
    <property type="entry name" value="SAICAR_synthetase"/>
</dbReference>
<dbReference type="GO" id="GO:0006189">
    <property type="term" value="P:'de novo' IMP biosynthetic process"/>
    <property type="evidence" value="ECO:0007669"/>
    <property type="project" value="UniProtKB-UniRule"/>
</dbReference>
<dbReference type="GO" id="GO:0009236">
    <property type="term" value="P:cobalamin biosynthetic process"/>
    <property type="evidence" value="ECO:0007669"/>
    <property type="project" value="InterPro"/>
</dbReference>
<comment type="catalytic activity">
    <reaction evidence="10 11">
        <text>5-amino-1-(5-phospho-D-ribosyl)imidazole-4-carboxylate + L-aspartate + ATP = (2S)-2-[5-amino-1-(5-phospho-beta-D-ribosyl)imidazole-4-carboxamido]succinate + ADP + phosphate + 2 H(+)</text>
        <dbReference type="Rhea" id="RHEA:22628"/>
        <dbReference type="ChEBI" id="CHEBI:15378"/>
        <dbReference type="ChEBI" id="CHEBI:29991"/>
        <dbReference type="ChEBI" id="CHEBI:30616"/>
        <dbReference type="ChEBI" id="CHEBI:43474"/>
        <dbReference type="ChEBI" id="CHEBI:58443"/>
        <dbReference type="ChEBI" id="CHEBI:77657"/>
        <dbReference type="ChEBI" id="CHEBI:456216"/>
        <dbReference type="EC" id="6.3.2.6"/>
    </reaction>
</comment>
<dbReference type="GO" id="GO:0004639">
    <property type="term" value="F:phosphoribosylaminoimidazolesuccinocarboxamide synthase activity"/>
    <property type="evidence" value="ECO:0007669"/>
    <property type="project" value="UniProtKB-UniRule"/>
</dbReference>
<dbReference type="InterPro" id="IPR033934">
    <property type="entry name" value="SAICAR_synt_PurC"/>
</dbReference>
<name>A0A2T2XF64_9FIRM</name>
<keyword evidence="7 11" id="KW-0658">Purine biosynthesis</keyword>
<evidence type="ECO:0000259" key="12">
    <source>
        <dbReference type="Pfam" id="PF01259"/>
    </source>
</evidence>
<keyword evidence="6 11" id="KW-0547">Nucleotide-binding</keyword>
<reference evidence="13 14" key="1">
    <citation type="journal article" date="2014" name="BMC Genomics">
        <title>Comparison of environmental and isolate Sulfobacillus genomes reveals diverse carbon, sulfur, nitrogen, and hydrogen metabolisms.</title>
        <authorList>
            <person name="Justice N.B."/>
            <person name="Norman A."/>
            <person name="Brown C.T."/>
            <person name="Singh A."/>
            <person name="Thomas B.C."/>
            <person name="Banfield J.F."/>
        </authorList>
    </citation>
    <scope>NUCLEOTIDE SEQUENCE [LARGE SCALE GENOMIC DNA]</scope>
    <source>
        <strain evidence="13">AMDSBA4</strain>
    </source>
</reference>
<protein>
    <recommendedName>
        <fullName evidence="4 11">Phosphoribosylaminoimidazole-succinocarboxamide synthase</fullName>
        <ecNumber evidence="3 11">6.3.2.6</ecNumber>
    </recommendedName>
    <alternativeName>
        <fullName evidence="9 11">SAICAR synthetase</fullName>
    </alternativeName>
</protein>
<gene>
    <name evidence="11" type="primary">purC</name>
    <name evidence="13" type="ORF">C7B46_10900</name>
</gene>
<comment type="similarity">
    <text evidence="2 11">Belongs to the SAICAR synthetase family.</text>
</comment>
<comment type="caution">
    <text evidence="13">The sequence shown here is derived from an EMBL/GenBank/DDBJ whole genome shotgun (WGS) entry which is preliminary data.</text>
</comment>
<dbReference type="Proteomes" id="UP000242972">
    <property type="component" value="Unassembled WGS sequence"/>
</dbReference>
<dbReference type="SUPFAM" id="SSF56104">
    <property type="entry name" value="SAICAR synthase-like"/>
    <property type="match status" value="1"/>
</dbReference>
<dbReference type="PANTHER" id="PTHR43599">
    <property type="entry name" value="MULTIFUNCTIONAL PROTEIN ADE2"/>
    <property type="match status" value="1"/>
</dbReference>
<dbReference type="Gene3D" id="3.30.470.20">
    <property type="entry name" value="ATP-grasp fold, B domain"/>
    <property type="match status" value="1"/>
</dbReference>
<evidence type="ECO:0000256" key="7">
    <source>
        <dbReference type="ARBA" id="ARBA00022755"/>
    </source>
</evidence>
<dbReference type="PROSITE" id="PS01058">
    <property type="entry name" value="SAICAR_SYNTHETASE_2"/>
    <property type="match status" value="1"/>
</dbReference>
<keyword evidence="8 11" id="KW-0067">ATP-binding</keyword>
<dbReference type="Pfam" id="PF01259">
    <property type="entry name" value="SAICAR_synt"/>
    <property type="match status" value="1"/>
</dbReference>
<evidence type="ECO:0000256" key="8">
    <source>
        <dbReference type="ARBA" id="ARBA00022840"/>
    </source>
</evidence>
<comment type="pathway">
    <text evidence="1 11">Purine metabolism; IMP biosynthesis via de novo pathway; 5-amino-1-(5-phospho-D-ribosyl)imidazole-4-carboxamide from 5-amino-1-(5-phospho-D-ribosyl)imidazole-4-carboxylate: step 1/2.</text>
</comment>
<dbReference type="InterPro" id="IPR028923">
    <property type="entry name" value="SAICAR_synt/ADE2_N"/>
</dbReference>
<keyword evidence="5 11" id="KW-0436">Ligase</keyword>
<evidence type="ECO:0000256" key="3">
    <source>
        <dbReference type="ARBA" id="ARBA00012217"/>
    </source>
</evidence>
<dbReference type="PANTHER" id="PTHR43599:SF3">
    <property type="entry name" value="SI:DKEY-6E2.2"/>
    <property type="match status" value="1"/>
</dbReference>
<evidence type="ECO:0000256" key="9">
    <source>
        <dbReference type="ARBA" id="ARBA00030409"/>
    </source>
</evidence>
<dbReference type="EC" id="6.3.2.6" evidence="3 11"/>
<dbReference type="GO" id="GO:0005524">
    <property type="term" value="F:ATP binding"/>
    <property type="evidence" value="ECO:0007669"/>
    <property type="project" value="UniProtKB-KW"/>
</dbReference>
<organism evidence="13 14">
    <name type="scientific">Sulfobacillus benefaciens</name>
    <dbReference type="NCBI Taxonomy" id="453960"/>
    <lineage>
        <taxon>Bacteria</taxon>
        <taxon>Bacillati</taxon>
        <taxon>Bacillota</taxon>
        <taxon>Clostridia</taxon>
        <taxon>Eubacteriales</taxon>
        <taxon>Clostridiales Family XVII. Incertae Sedis</taxon>
        <taxon>Sulfobacillus</taxon>
    </lineage>
</organism>
<evidence type="ECO:0000313" key="13">
    <source>
        <dbReference type="EMBL" id="PSR33161.1"/>
    </source>
</evidence>
<evidence type="ECO:0000256" key="5">
    <source>
        <dbReference type="ARBA" id="ARBA00022598"/>
    </source>
</evidence>
<sequence>MNTTLIYEGKAKKVFATENPNQVLVEFKDDATAFNGQKRGQIAEKGVINAKISAHLFRLLENHNITTHFVDQLSERVLLVNRLRMVPLEVVVRNIVAGSLKQRTGLAEGTTLAFPVVELYFKNDELGDPLLNDDHIRAMNLASNDLTSRLKHEARRINDILQNYLNDRGLLLVDFKLEFGMADGVLQLGDEISPDTCRLWDQSTQKKLDKDRFRQDLGGVEDAYHEVAERILS</sequence>
<proteinExistence type="inferred from homology"/>
<evidence type="ECO:0000256" key="11">
    <source>
        <dbReference type="HAMAP-Rule" id="MF_00137"/>
    </source>
</evidence>
<dbReference type="CDD" id="cd01415">
    <property type="entry name" value="SAICAR_synt_PurC"/>
    <property type="match status" value="1"/>
</dbReference>
<evidence type="ECO:0000313" key="14">
    <source>
        <dbReference type="Proteomes" id="UP000242972"/>
    </source>
</evidence>
<dbReference type="AlphaFoldDB" id="A0A2T2XF64"/>
<dbReference type="UniPathway" id="UPA00074">
    <property type="reaction ID" value="UER00131"/>
</dbReference>
<accession>A0A2T2XF64</accession>
<dbReference type="InterPro" id="IPR018236">
    <property type="entry name" value="SAICAR_synthetase_CS"/>
</dbReference>
<dbReference type="Gene3D" id="3.30.200.20">
    <property type="entry name" value="Phosphorylase Kinase, domain 1"/>
    <property type="match status" value="1"/>
</dbReference>
<evidence type="ECO:0000256" key="6">
    <source>
        <dbReference type="ARBA" id="ARBA00022741"/>
    </source>
</evidence>
<dbReference type="HAMAP" id="MF_00137">
    <property type="entry name" value="SAICAR_synth"/>
    <property type="match status" value="1"/>
</dbReference>
<dbReference type="NCBIfam" id="TIGR00081">
    <property type="entry name" value="purC"/>
    <property type="match status" value="1"/>
</dbReference>